<dbReference type="RefSeq" id="WP_052403130.1">
    <property type="nucleotide sequence ID" value="NZ_CCVW01000001.1"/>
</dbReference>
<dbReference type="InterPro" id="IPR013320">
    <property type="entry name" value="ConA-like_dom_sf"/>
</dbReference>
<keyword evidence="2" id="KW-1185">Reference proteome</keyword>
<dbReference type="OrthoDB" id="370098at2"/>
<dbReference type="Proteomes" id="UP000044071">
    <property type="component" value="Unassembled WGS sequence"/>
</dbReference>
<name>A0A078KXZ3_9GAMM</name>
<evidence type="ECO:0000313" key="1">
    <source>
        <dbReference type="EMBL" id="CDZ76608.1"/>
    </source>
</evidence>
<dbReference type="SUPFAM" id="SSF49899">
    <property type="entry name" value="Concanavalin A-like lectins/glucanases"/>
    <property type="match status" value="1"/>
</dbReference>
<gene>
    <name evidence="1" type="ORF">BN59_00882</name>
</gene>
<dbReference type="eggNOG" id="COG2273">
    <property type="taxonomic scope" value="Bacteria"/>
</dbReference>
<dbReference type="EMBL" id="CCSB01000001">
    <property type="protein sequence ID" value="CDZ76608.1"/>
    <property type="molecule type" value="Genomic_DNA"/>
</dbReference>
<sequence>MALEEQVEIIGLVTMHGLMKRVLSILRSLRSMVLLRSSTTTSFGFGQYWFYLIGRVDNLDPNVVLGLFNYPSNGIGPDKTNEIDIELSKWRKRGADAANASYTVWPAILEPSRTVLSFTMRLSGLYSTYGFVWNKTKIFFQSSYGHYDDYRYPILTWLFSPPDAINCIPQRPHFSI</sequence>
<dbReference type="AlphaFoldDB" id="A0A078KXZ3"/>
<evidence type="ECO:0000313" key="2">
    <source>
        <dbReference type="Proteomes" id="UP000044071"/>
    </source>
</evidence>
<dbReference type="STRING" id="1034943.BN59_00882"/>
<proteinExistence type="predicted"/>
<reference evidence="1 2" key="1">
    <citation type="submission" date="2014-06" db="EMBL/GenBank/DDBJ databases">
        <authorList>
            <person name="Urmite Genomes Urmite Genomes"/>
        </authorList>
    </citation>
    <scope>NUCLEOTIDE SEQUENCE [LARGE SCALE GENOMIC DNA]</scope>
</reference>
<accession>A0A078KXZ3</accession>
<organism evidence="1 2">
    <name type="scientific">Legionella massiliensis</name>
    <dbReference type="NCBI Taxonomy" id="1034943"/>
    <lineage>
        <taxon>Bacteria</taxon>
        <taxon>Pseudomonadati</taxon>
        <taxon>Pseudomonadota</taxon>
        <taxon>Gammaproteobacteria</taxon>
        <taxon>Legionellales</taxon>
        <taxon>Legionellaceae</taxon>
        <taxon>Legionella</taxon>
    </lineage>
</organism>
<protein>
    <submittedName>
        <fullName evidence="1">Uncharacterized protein</fullName>
    </submittedName>
</protein>